<dbReference type="SUPFAM" id="SSF53448">
    <property type="entry name" value="Nucleotide-diphospho-sugar transferases"/>
    <property type="match status" value="1"/>
</dbReference>
<keyword evidence="1 8" id="KW-0963">Cytoplasm</keyword>
<name>A0A521BLX5_9BACT</name>
<dbReference type="PANTHER" id="PTHR19136">
    <property type="entry name" value="MOLYBDENUM COFACTOR GUANYLYLTRANSFERASE"/>
    <property type="match status" value="1"/>
</dbReference>
<feature type="binding site" evidence="8">
    <location>
        <begin position="9"/>
        <end position="11"/>
    </location>
    <ligand>
        <name>GTP</name>
        <dbReference type="ChEBI" id="CHEBI:37565"/>
    </ligand>
</feature>
<organism evidence="10 11">
    <name type="scientific">Gracilimonas mengyeensis</name>
    <dbReference type="NCBI Taxonomy" id="1302730"/>
    <lineage>
        <taxon>Bacteria</taxon>
        <taxon>Pseudomonadati</taxon>
        <taxon>Balneolota</taxon>
        <taxon>Balneolia</taxon>
        <taxon>Balneolales</taxon>
        <taxon>Balneolaceae</taxon>
        <taxon>Gracilimonas</taxon>
    </lineage>
</organism>
<dbReference type="InterPro" id="IPR013482">
    <property type="entry name" value="Molybde_CF_guanTrfase"/>
</dbReference>
<dbReference type="EMBL" id="FXTP01000002">
    <property type="protein sequence ID" value="SMO48123.1"/>
    <property type="molecule type" value="Genomic_DNA"/>
</dbReference>
<dbReference type="GO" id="GO:0005737">
    <property type="term" value="C:cytoplasm"/>
    <property type="evidence" value="ECO:0007669"/>
    <property type="project" value="UniProtKB-SubCell"/>
</dbReference>
<comment type="domain">
    <text evidence="8">The N-terminal domain determines nucleotide recognition and specific binding, while the C-terminal domain determines the specific binding to the target protein.</text>
</comment>
<keyword evidence="11" id="KW-1185">Reference proteome</keyword>
<comment type="caution">
    <text evidence="8">Lacks conserved residue(s) required for the propagation of feature annotation.</text>
</comment>
<dbReference type="GO" id="GO:0061603">
    <property type="term" value="F:molybdenum cofactor guanylyltransferase activity"/>
    <property type="evidence" value="ECO:0007669"/>
    <property type="project" value="UniProtKB-EC"/>
</dbReference>
<feature type="binding site" evidence="8">
    <location>
        <position position="93"/>
    </location>
    <ligand>
        <name>GTP</name>
        <dbReference type="ChEBI" id="CHEBI:37565"/>
    </ligand>
</feature>
<comment type="cofactor">
    <cofactor evidence="8">
        <name>Mg(2+)</name>
        <dbReference type="ChEBI" id="CHEBI:18420"/>
    </cofactor>
</comment>
<evidence type="ECO:0000256" key="4">
    <source>
        <dbReference type="ARBA" id="ARBA00022741"/>
    </source>
</evidence>
<dbReference type="Gene3D" id="3.90.550.10">
    <property type="entry name" value="Spore Coat Polysaccharide Biosynthesis Protein SpsA, Chain A"/>
    <property type="match status" value="1"/>
</dbReference>
<evidence type="ECO:0000259" key="9">
    <source>
        <dbReference type="Pfam" id="PF12804"/>
    </source>
</evidence>
<keyword evidence="2 8" id="KW-0808">Transferase</keyword>
<feature type="binding site" evidence="8">
    <location>
        <position position="93"/>
    </location>
    <ligand>
        <name>Mg(2+)</name>
        <dbReference type="ChEBI" id="CHEBI:18420"/>
    </ligand>
</feature>
<dbReference type="OrthoDB" id="9788394at2"/>
<feature type="binding site" evidence="8">
    <location>
        <position position="21"/>
    </location>
    <ligand>
        <name>GTP</name>
        <dbReference type="ChEBI" id="CHEBI:37565"/>
    </ligand>
</feature>
<evidence type="ECO:0000313" key="11">
    <source>
        <dbReference type="Proteomes" id="UP000317557"/>
    </source>
</evidence>
<dbReference type="CDD" id="cd02503">
    <property type="entry name" value="MobA"/>
    <property type="match status" value="1"/>
</dbReference>
<evidence type="ECO:0000256" key="2">
    <source>
        <dbReference type="ARBA" id="ARBA00022679"/>
    </source>
</evidence>
<comment type="catalytic activity">
    <reaction evidence="8">
        <text>Mo-molybdopterin + GTP + H(+) = Mo-molybdopterin guanine dinucleotide + diphosphate</text>
        <dbReference type="Rhea" id="RHEA:34243"/>
        <dbReference type="ChEBI" id="CHEBI:15378"/>
        <dbReference type="ChEBI" id="CHEBI:33019"/>
        <dbReference type="ChEBI" id="CHEBI:37565"/>
        <dbReference type="ChEBI" id="CHEBI:71302"/>
        <dbReference type="ChEBI" id="CHEBI:71310"/>
        <dbReference type="EC" id="2.7.7.77"/>
    </reaction>
</comment>
<dbReference type="HAMAP" id="MF_00316">
    <property type="entry name" value="MobA"/>
    <property type="match status" value="1"/>
</dbReference>
<proteinExistence type="inferred from homology"/>
<dbReference type="InterPro" id="IPR029044">
    <property type="entry name" value="Nucleotide-diphossugar_trans"/>
</dbReference>
<evidence type="ECO:0000256" key="3">
    <source>
        <dbReference type="ARBA" id="ARBA00022723"/>
    </source>
</evidence>
<dbReference type="GO" id="GO:0005525">
    <property type="term" value="F:GTP binding"/>
    <property type="evidence" value="ECO:0007669"/>
    <property type="project" value="UniProtKB-UniRule"/>
</dbReference>
<dbReference type="GO" id="GO:0006777">
    <property type="term" value="P:Mo-molybdopterin cofactor biosynthetic process"/>
    <property type="evidence" value="ECO:0007669"/>
    <property type="project" value="UniProtKB-KW"/>
</dbReference>
<comment type="subcellular location">
    <subcellularLocation>
        <location evidence="8">Cytoplasm</location>
    </subcellularLocation>
</comment>
<comment type="function">
    <text evidence="8">Transfers a GMP moiety from GTP to Mo-molybdopterin (Mo-MPT) cofactor (Moco or molybdenum cofactor) to form Mo-molybdopterin guanine dinucleotide (Mo-MGD) cofactor.</text>
</comment>
<evidence type="ECO:0000313" key="10">
    <source>
        <dbReference type="EMBL" id="SMO48123.1"/>
    </source>
</evidence>
<gene>
    <name evidence="8" type="primary">mobA</name>
    <name evidence="10" type="ORF">SAMN06265219_102381</name>
</gene>
<evidence type="ECO:0000256" key="8">
    <source>
        <dbReference type="HAMAP-Rule" id="MF_00316"/>
    </source>
</evidence>
<dbReference type="Proteomes" id="UP000317557">
    <property type="component" value="Unassembled WGS sequence"/>
</dbReference>
<dbReference type="RefSeq" id="WP_142453375.1">
    <property type="nucleotide sequence ID" value="NZ_FXTP01000002.1"/>
</dbReference>
<protein>
    <recommendedName>
        <fullName evidence="8">Probable molybdenum cofactor guanylyltransferase</fullName>
        <shortName evidence="8">MoCo guanylyltransferase</shortName>
        <ecNumber evidence="8">2.7.7.77</ecNumber>
    </recommendedName>
    <alternativeName>
        <fullName evidence="8">GTP:molybdopterin guanylyltransferase</fullName>
    </alternativeName>
    <alternativeName>
        <fullName evidence="8">Mo-MPT guanylyltransferase</fullName>
    </alternativeName>
    <alternativeName>
        <fullName evidence="8">Molybdopterin guanylyltransferase</fullName>
    </alternativeName>
    <alternativeName>
        <fullName evidence="8">Molybdopterin-guanine dinucleotide synthase</fullName>
        <shortName evidence="8">MGD synthase</shortName>
    </alternativeName>
</protein>
<feature type="binding site" evidence="8">
    <location>
        <position position="64"/>
    </location>
    <ligand>
        <name>GTP</name>
        <dbReference type="ChEBI" id="CHEBI:37565"/>
    </ligand>
</feature>
<keyword evidence="3 8" id="KW-0479">Metal-binding</keyword>
<dbReference type="Pfam" id="PF12804">
    <property type="entry name" value="NTP_transf_3"/>
    <property type="match status" value="1"/>
</dbReference>
<feature type="domain" description="MobA-like NTP transferase" evidence="9">
    <location>
        <begin position="8"/>
        <end position="152"/>
    </location>
</feature>
<evidence type="ECO:0000256" key="6">
    <source>
        <dbReference type="ARBA" id="ARBA00023134"/>
    </source>
</evidence>
<dbReference type="EC" id="2.7.7.77" evidence="8"/>
<keyword evidence="4 8" id="KW-0547">Nucleotide-binding</keyword>
<keyword evidence="7 8" id="KW-0501">Molybdenum cofactor biosynthesis</keyword>
<evidence type="ECO:0000256" key="5">
    <source>
        <dbReference type="ARBA" id="ARBA00022842"/>
    </source>
</evidence>
<dbReference type="GO" id="GO:0046872">
    <property type="term" value="F:metal ion binding"/>
    <property type="evidence" value="ECO:0007669"/>
    <property type="project" value="UniProtKB-KW"/>
</dbReference>
<evidence type="ECO:0000256" key="7">
    <source>
        <dbReference type="ARBA" id="ARBA00023150"/>
    </source>
</evidence>
<sequence length="182" mass="20297">MKNRTLYILCGGESRRMGQDKALLQIQGKSFLEHIIERTLPIFDSVTLLTGGRSLSTDIRQIPDAMPDVGPLGGILAALHDTQADSIALLPVDLPLISDESLHTLNAPIDKNLDARLAQSTDRIQPLCGIYHIRITGKLEQYLQSGNRAVMGFMEEINCGYFSVSEEEIRNINTPEEYRKFI</sequence>
<dbReference type="PANTHER" id="PTHR19136:SF81">
    <property type="entry name" value="MOLYBDENUM COFACTOR GUANYLYLTRANSFERASE"/>
    <property type="match status" value="1"/>
</dbReference>
<keyword evidence="6 8" id="KW-0342">GTP-binding</keyword>
<reference evidence="10 11" key="1">
    <citation type="submission" date="2017-05" db="EMBL/GenBank/DDBJ databases">
        <authorList>
            <person name="Varghese N."/>
            <person name="Submissions S."/>
        </authorList>
    </citation>
    <scope>NUCLEOTIDE SEQUENCE [LARGE SCALE GENOMIC DNA]</scope>
    <source>
        <strain evidence="10 11">DSM 21985</strain>
    </source>
</reference>
<dbReference type="AlphaFoldDB" id="A0A521BLX5"/>
<keyword evidence="5 8" id="KW-0460">Magnesium</keyword>
<keyword evidence="10" id="KW-0548">Nucleotidyltransferase</keyword>
<comment type="similarity">
    <text evidence="8">Belongs to the MobA family.</text>
</comment>
<dbReference type="InterPro" id="IPR025877">
    <property type="entry name" value="MobA-like_NTP_Trfase"/>
</dbReference>
<accession>A0A521BLX5</accession>
<evidence type="ECO:0000256" key="1">
    <source>
        <dbReference type="ARBA" id="ARBA00022490"/>
    </source>
</evidence>